<dbReference type="AlphaFoldDB" id="A0A9D4AGE9"/>
<sequence length="175" mass="19388">MDSKGKQDYKESAVSLKHVTIQELEVDASLPTLGNDNLELGTKAQTLVVREVSEEVFEARIRETSETLQARCMDCEKKKDRSSLRLEPCSTKHVRMHLSNNKGSADSASMGKKGASVKVSAKVLAENERVASSPNFKQRRVSVVWDFLPGYGRVTASNFGLSRQIVVDQSSQGKW</sequence>
<name>A0A9D4AGE9_9ROSI</name>
<evidence type="ECO:0000313" key="2">
    <source>
        <dbReference type="Proteomes" id="UP000828251"/>
    </source>
</evidence>
<dbReference type="EMBL" id="JAIQCV010000003">
    <property type="protein sequence ID" value="KAH1114781.1"/>
    <property type="molecule type" value="Genomic_DNA"/>
</dbReference>
<gene>
    <name evidence="1" type="ORF">J1N35_008159</name>
</gene>
<dbReference type="Proteomes" id="UP000828251">
    <property type="component" value="Unassembled WGS sequence"/>
</dbReference>
<accession>A0A9D4AGE9</accession>
<organism evidence="1 2">
    <name type="scientific">Gossypium stocksii</name>
    <dbReference type="NCBI Taxonomy" id="47602"/>
    <lineage>
        <taxon>Eukaryota</taxon>
        <taxon>Viridiplantae</taxon>
        <taxon>Streptophyta</taxon>
        <taxon>Embryophyta</taxon>
        <taxon>Tracheophyta</taxon>
        <taxon>Spermatophyta</taxon>
        <taxon>Magnoliopsida</taxon>
        <taxon>eudicotyledons</taxon>
        <taxon>Gunneridae</taxon>
        <taxon>Pentapetalae</taxon>
        <taxon>rosids</taxon>
        <taxon>malvids</taxon>
        <taxon>Malvales</taxon>
        <taxon>Malvaceae</taxon>
        <taxon>Malvoideae</taxon>
        <taxon>Gossypium</taxon>
    </lineage>
</organism>
<proteinExistence type="predicted"/>
<evidence type="ECO:0000313" key="1">
    <source>
        <dbReference type="EMBL" id="KAH1114781.1"/>
    </source>
</evidence>
<keyword evidence="2" id="KW-1185">Reference proteome</keyword>
<protein>
    <submittedName>
        <fullName evidence="1">Uncharacterized protein</fullName>
    </submittedName>
</protein>
<comment type="caution">
    <text evidence="1">The sequence shown here is derived from an EMBL/GenBank/DDBJ whole genome shotgun (WGS) entry which is preliminary data.</text>
</comment>
<reference evidence="1 2" key="1">
    <citation type="journal article" date="2021" name="Plant Biotechnol. J.">
        <title>Multi-omics assisted identification of the key and species-specific regulatory components of drought-tolerant mechanisms in Gossypium stocksii.</title>
        <authorList>
            <person name="Yu D."/>
            <person name="Ke L."/>
            <person name="Zhang D."/>
            <person name="Wu Y."/>
            <person name="Sun Y."/>
            <person name="Mei J."/>
            <person name="Sun J."/>
            <person name="Sun Y."/>
        </authorList>
    </citation>
    <scope>NUCLEOTIDE SEQUENCE [LARGE SCALE GENOMIC DNA]</scope>
    <source>
        <strain evidence="2">cv. E1</strain>
        <tissue evidence="1">Leaf</tissue>
    </source>
</reference>